<accession>A0A0D7A642</accession>
<reference evidence="1 2" key="1">
    <citation type="journal article" date="2015" name="Fungal Genet. Biol.">
        <title>Evolution of novel wood decay mechanisms in Agaricales revealed by the genome sequences of Fistulina hepatica and Cylindrobasidium torrendii.</title>
        <authorList>
            <person name="Floudas D."/>
            <person name="Held B.W."/>
            <person name="Riley R."/>
            <person name="Nagy L.G."/>
            <person name="Koehler G."/>
            <person name="Ransdell A.S."/>
            <person name="Younus H."/>
            <person name="Chow J."/>
            <person name="Chiniquy J."/>
            <person name="Lipzen A."/>
            <person name="Tritt A."/>
            <person name="Sun H."/>
            <person name="Haridas S."/>
            <person name="LaButti K."/>
            <person name="Ohm R.A."/>
            <person name="Kues U."/>
            <person name="Blanchette R.A."/>
            <person name="Grigoriev I.V."/>
            <person name="Minto R.E."/>
            <person name="Hibbett D.S."/>
        </authorList>
    </citation>
    <scope>NUCLEOTIDE SEQUENCE [LARGE SCALE GENOMIC DNA]</scope>
    <source>
        <strain evidence="1 2">ATCC 64428</strain>
    </source>
</reference>
<organism evidence="1 2">
    <name type="scientific">Fistulina hepatica ATCC 64428</name>
    <dbReference type="NCBI Taxonomy" id="1128425"/>
    <lineage>
        <taxon>Eukaryota</taxon>
        <taxon>Fungi</taxon>
        <taxon>Dikarya</taxon>
        <taxon>Basidiomycota</taxon>
        <taxon>Agaricomycotina</taxon>
        <taxon>Agaricomycetes</taxon>
        <taxon>Agaricomycetidae</taxon>
        <taxon>Agaricales</taxon>
        <taxon>Fistulinaceae</taxon>
        <taxon>Fistulina</taxon>
    </lineage>
</organism>
<protein>
    <submittedName>
        <fullName evidence="1">Uncharacterized protein</fullName>
    </submittedName>
</protein>
<evidence type="ECO:0000313" key="2">
    <source>
        <dbReference type="Proteomes" id="UP000054144"/>
    </source>
</evidence>
<dbReference type="Proteomes" id="UP000054144">
    <property type="component" value="Unassembled WGS sequence"/>
</dbReference>
<dbReference type="EMBL" id="KN882048">
    <property type="protein sequence ID" value="KIY45366.1"/>
    <property type="molecule type" value="Genomic_DNA"/>
</dbReference>
<evidence type="ECO:0000313" key="1">
    <source>
        <dbReference type="EMBL" id="KIY45366.1"/>
    </source>
</evidence>
<dbReference type="AlphaFoldDB" id="A0A0D7A642"/>
<proteinExistence type="predicted"/>
<sequence>MQTSSLLQDPIRQDRIIKSRDEGLHQRQSVLGALVGQSQLCRRIAASRDTHHTSERAEDVKKEKIRVRAAAVLYGPRAAPRTFTTKTVIEERLALPAEVGPPVHPTRLQCLKPVIVEGVGNRVIGEGVLTPSHNAEVQKAALRITLVFPLPPRGRWLPELRRRPARHTSVRKLTREPTKESETIPETFLTYLYGPTGRSKSARVG</sequence>
<gene>
    <name evidence="1" type="ORF">FISHEDRAFT_61101</name>
</gene>
<keyword evidence="2" id="KW-1185">Reference proteome</keyword>
<name>A0A0D7A642_9AGAR</name>